<accession>F2PZ52</accession>
<evidence type="ECO:0000256" key="1">
    <source>
        <dbReference type="SAM" id="MobiDB-lite"/>
    </source>
</evidence>
<dbReference type="EMBL" id="DS995756">
    <property type="protein sequence ID" value="EGE07170.1"/>
    <property type="molecule type" value="Genomic_DNA"/>
</dbReference>
<proteinExistence type="predicted"/>
<evidence type="ECO:0000313" key="2">
    <source>
        <dbReference type="EMBL" id="EGE07170.1"/>
    </source>
</evidence>
<reference evidence="3" key="1">
    <citation type="journal article" date="2012" name="MBio">
        <title>Comparative genome analysis of Trichophyton rubrum and related dermatophytes reveals candidate genes involved in infection.</title>
        <authorList>
            <person name="Martinez D.A."/>
            <person name="Oliver B.G."/>
            <person name="Graeser Y."/>
            <person name="Goldberg J.M."/>
            <person name="Li W."/>
            <person name="Martinez-Rossi N.M."/>
            <person name="Monod M."/>
            <person name="Shelest E."/>
            <person name="Barton R.C."/>
            <person name="Birch E."/>
            <person name="Brakhage A.A."/>
            <person name="Chen Z."/>
            <person name="Gurr S.J."/>
            <person name="Heiman D."/>
            <person name="Heitman J."/>
            <person name="Kosti I."/>
            <person name="Rossi A."/>
            <person name="Saif S."/>
            <person name="Samalova M."/>
            <person name="Saunders C.W."/>
            <person name="Shea T."/>
            <person name="Summerbell R.C."/>
            <person name="Xu J."/>
            <person name="Young S."/>
            <person name="Zeng Q."/>
            <person name="Birren B.W."/>
            <person name="Cuomo C.A."/>
            <person name="White T.C."/>
        </authorList>
    </citation>
    <scope>NUCLEOTIDE SEQUENCE [LARGE SCALE GENOMIC DNA]</scope>
    <source>
        <strain evidence="3">ATCC MYA-4606 / CBS 127.97</strain>
    </source>
</reference>
<name>F2PZ52_TRIEC</name>
<organism evidence="2 3">
    <name type="scientific">Trichophyton equinum (strain ATCC MYA-4606 / CBS 127.97)</name>
    <name type="common">Horse ringworm fungus</name>
    <dbReference type="NCBI Taxonomy" id="559882"/>
    <lineage>
        <taxon>Eukaryota</taxon>
        <taxon>Fungi</taxon>
        <taxon>Dikarya</taxon>
        <taxon>Ascomycota</taxon>
        <taxon>Pezizomycotina</taxon>
        <taxon>Eurotiomycetes</taxon>
        <taxon>Eurotiomycetidae</taxon>
        <taxon>Onygenales</taxon>
        <taxon>Arthrodermataceae</taxon>
        <taxon>Trichophyton</taxon>
    </lineage>
</organism>
<keyword evidence="3" id="KW-1185">Reference proteome</keyword>
<gene>
    <name evidence="2" type="ORF">TEQG_06157</name>
</gene>
<feature type="region of interest" description="Disordered" evidence="1">
    <location>
        <begin position="1"/>
        <end position="42"/>
    </location>
</feature>
<dbReference type="VEuPathDB" id="FungiDB:TEQG_06157"/>
<evidence type="ECO:0000313" key="3">
    <source>
        <dbReference type="Proteomes" id="UP000009169"/>
    </source>
</evidence>
<feature type="compositionally biased region" description="Basic residues" evidence="1">
    <location>
        <begin position="1"/>
        <end position="22"/>
    </location>
</feature>
<dbReference type="Proteomes" id="UP000009169">
    <property type="component" value="Unassembled WGS sequence"/>
</dbReference>
<sequence>MSRRPRIFPYPWKKRRPPTHLRGHMDELHPLEPNQTGAVGSTGYAGYGPFDDLRLQGCIKFTHGDHSPRHICWLEVSDLVIQSSQSPETSPGKAGLSKYPVKFIGPFPRKFEEE</sequence>
<dbReference type="HOGENOM" id="CLU_2122808_0_0_1"/>
<protein>
    <submittedName>
        <fullName evidence="2">Uncharacterized protein</fullName>
    </submittedName>
</protein>
<dbReference type="AlphaFoldDB" id="F2PZ52"/>